<organism evidence="2 3">
    <name type="scientific">Thalassotalea mangrovi</name>
    <dbReference type="NCBI Taxonomy" id="2572245"/>
    <lineage>
        <taxon>Bacteria</taxon>
        <taxon>Pseudomonadati</taxon>
        <taxon>Pseudomonadota</taxon>
        <taxon>Gammaproteobacteria</taxon>
        <taxon>Alteromonadales</taxon>
        <taxon>Colwelliaceae</taxon>
        <taxon>Thalassotalea</taxon>
    </lineage>
</organism>
<dbReference type="AlphaFoldDB" id="A0A4V5NU76"/>
<dbReference type="OrthoDB" id="9785233at2"/>
<protein>
    <recommendedName>
        <fullName evidence="1">FlgD/Vpr Ig-like domain-containing protein</fullName>
    </recommendedName>
</protein>
<comment type="caution">
    <text evidence="2">The sequence shown here is derived from an EMBL/GenBank/DDBJ whole genome shotgun (WGS) entry which is preliminary data.</text>
</comment>
<evidence type="ECO:0000313" key="2">
    <source>
        <dbReference type="EMBL" id="TKB45155.1"/>
    </source>
</evidence>
<accession>A0A4V5NU76</accession>
<dbReference type="Gene3D" id="2.60.40.4070">
    <property type="match status" value="1"/>
</dbReference>
<proteinExistence type="predicted"/>
<sequence>MARIEPSLISTITRVERISDLLARILPTPKVVVESDPLDVKSDVAQMLADTGGRVSGMQTSELKGDGHAMSGFSSSNAALQASALVGRYLLIEDAQVEIEQAEEVQGHIDLPRPGKQTLVYVQDSKADVVKMIPLGNLPQGPAFFRWQGDDRHGNAVQPGMYRFLASAVSGFEMKSLPVSTFQKIVRINVHPKNQSLQLVLENGTHVAYSPNLLIRDELI</sequence>
<evidence type="ECO:0000313" key="3">
    <source>
        <dbReference type="Proteomes" id="UP000307999"/>
    </source>
</evidence>
<evidence type="ECO:0000259" key="1">
    <source>
        <dbReference type="Pfam" id="PF13860"/>
    </source>
</evidence>
<dbReference type="Pfam" id="PF13860">
    <property type="entry name" value="FlgD_ig"/>
    <property type="match status" value="1"/>
</dbReference>
<dbReference type="InterPro" id="IPR025965">
    <property type="entry name" value="FlgD/Vpr_Ig-like"/>
</dbReference>
<dbReference type="RefSeq" id="WP_136736013.1">
    <property type="nucleotide sequence ID" value="NZ_SWDB01000022.1"/>
</dbReference>
<dbReference type="EMBL" id="SWDB01000022">
    <property type="protein sequence ID" value="TKB45155.1"/>
    <property type="molecule type" value="Genomic_DNA"/>
</dbReference>
<reference evidence="2 3" key="1">
    <citation type="submission" date="2019-04" db="EMBL/GenBank/DDBJ databases">
        <title>Thalassotalea guangxiensis sp. nov., isolated from sediment of the coastal wetland.</title>
        <authorList>
            <person name="Zheng S."/>
            <person name="Zhang D."/>
        </authorList>
    </citation>
    <scope>NUCLEOTIDE SEQUENCE [LARGE SCALE GENOMIC DNA]</scope>
    <source>
        <strain evidence="2 3">ZS-4</strain>
    </source>
</reference>
<gene>
    <name evidence="2" type="ORF">E8M12_10035</name>
</gene>
<dbReference type="Proteomes" id="UP000307999">
    <property type="component" value="Unassembled WGS sequence"/>
</dbReference>
<feature type="domain" description="FlgD/Vpr Ig-like" evidence="1">
    <location>
        <begin position="98"/>
        <end position="170"/>
    </location>
</feature>
<keyword evidence="3" id="KW-1185">Reference proteome</keyword>
<dbReference type="Gene3D" id="2.30.30.910">
    <property type="match status" value="1"/>
</dbReference>
<name>A0A4V5NU76_9GAMM</name>